<dbReference type="Pfam" id="PF08450">
    <property type="entry name" value="SGL"/>
    <property type="match status" value="1"/>
</dbReference>
<proteinExistence type="predicted"/>
<accession>A0A0F9JTL2</accession>
<dbReference type="PANTHER" id="PTHR47572:SF4">
    <property type="entry name" value="LACTONASE DRP35"/>
    <property type="match status" value="1"/>
</dbReference>
<gene>
    <name evidence="3" type="ORF">LCGC14_1487650</name>
</gene>
<feature type="non-terminal residue" evidence="3">
    <location>
        <position position="1"/>
    </location>
</feature>
<sequence>LTGDGVTVFNASGKQIEHIAVPENWTANITFAGPDQKTLFITAMDSVYTLDMNVHGVR</sequence>
<dbReference type="GO" id="GO:0016787">
    <property type="term" value="F:hydrolase activity"/>
    <property type="evidence" value="ECO:0007669"/>
    <property type="project" value="UniProtKB-KW"/>
</dbReference>
<keyword evidence="1" id="KW-0378">Hydrolase</keyword>
<dbReference type="InterPro" id="IPR051262">
    <property type="entry name" value="SMP-30/CGR1_Lactonase"/>
</dbReference>
<evidence type="ECO:0000256" key="1">
    <source>
        <dbReference type="ARBA" id="ARBA00022801"/>
    </source>
</evidence>
<name>A0A0F9JTL2_9ZZZZ</name>
<evidence type="ECO:0000259" key="2">
    <source>
        <dbReference type="Pfam" id="PF08450"/>
    </source>
</evidence>
<organism evidence="3">
    <name type="scientific">marine sediment metagenome</name>
    <dbReference type="NCBI Taxonomy" id="412755"/>
    <lineage>
        <taxon>unclassified sequences</taxon>
        <taxon>metagenomes</taxon>
        <taxon>ecological metagenomes</taxon>
    </lineage>
</organism>
<reference evidence="3" key="1">
    <citation type="journal article" date="2015" name="Nature">
        <title>Complex archaea that bridge the gap between prokaryotes and eukaryotes.</title>
        <authorList>
            <person name="Spang A."/>
            <person name="Saw J.H."/>
            <person name="Jorgensen S.L."/>
            <person name="Zaremba-Niedzwiedzka K."/>
            <person name="Martijn J."/>
            <person name="Lind A.E."/>
            <person name="van Eijk R."/>
            <person name="Schleper C."/>
            <person name="Guy L."/>
            <person name="Ettema T.J."/>
        </authorList>
    </citation>
    <scope>NUCLEOTIDE SEQUENCE</scope>
</reference>
<dbReference type="PANTHER" id="PTHR47572">
    <property type="entry name" value="LIPOPROTEIN-RELATED"/>
    <property type="match status" value="1"/>
</dbReference>
<dbReference type="InterPro" id="IPR013658">
    <property type="entry name" value="SGL"/>
</dbReference>
<dbReference type="InterPro" id="IPR011042">
    <property type="entry name" value="6-blade_b-propeller_TolB-like"/>
</dbReference>
<comment type="caution">
    <text evidence="3">The sequence shown here is derived from an EMBL/GenBank/DDBJ whole genome shotgun (WGS) entry which is preliminary data.</text>
</comment>
<dbReference type="EMBL" id="LAZR01010657">
    <property type="protein sequence ID" value="KKM65801.1"/>
    <property type="molecule type" value="Genomic_DNA"/>
</dbReference>
<protein>
    <recommendedName>
        <fullName evidence="2">SMP-30/Gluconolactonase/LRE-like region domain-containing protein</fullName>
    </recommendedName>
</protein>
<feature type="domain" description="SMP-30/Gluconolactonase/LRE-like region" evidence="2">
    <location>
        <begin position="3"/>
        <end position="43"/>
    </location>
</feature>
<dbReference type="AlphaFoldDB" id="A0A0F9JTL2"/>
<dbReference type="SUPFAM" id="SSF63829">
    <property type="entry name" value="Calcium-dependent phosphotriesterase"/>
    <property type="match status" value="1"/>
</dbReference>
<evidence type="ECO:0000313" key="3">
    <source>
        <dbReference type="EMBL" id="KKM65801.1"/>
    </source>
</evidence>
<dbReference type="Gene3D" id="2.120.10.30">
    <property type="entry name" value="TolB, C-terminal domain"/>
    <property type="match status" value="1"/>
</dbReference>